<protein>
    <recommendedName>
        <fullName evidence="3">Flagellar motor switch protein FliM</fullName>
    </recommendedName>
</protein>
<dbReference type="AlphaFoldDB" id="A0A4R3KWZ0"/>
<name>A0A4R3KWZ0_9FIRM</name>
<comment type="caution">
    <text evidence="1">The sequence shown here is derived from an EMBL/GenBank/DDBJ whole genome shotgun (WGS) entry which is preliminary data.</text>
</comment>
<evidence type="ECO:0000313" key="2">
    <source>
        <dbReference type="Proteomes" id="UP000294567"/>
    </source>
</evidence>
<keyword evidence="2" id="KW-1185">Reference proteome</keyword>
<evidence type="ECO:0000313" key="1">
    <source>
        <dbReference type="EMBL" id="TCS89666.1"/>
    </source>
</evidence>
<sequence length="51" mass="5791">MSEVLSQKEIDALLQALSSGDVDVQEIKEVENSAKVKKYDFRNPQKLLKIN</sequence>
<organism evidence="1 2">
    <name type="scientific">Keratinibaculum paraultunense</name>
    <dbReference type="NCBI Taxonomy" id="1278232"/>
    <lineage>
        <taxon>Bacteria</taxon>
        <taxon>Bacillati</taxon>
        <taxon>Bacillota</taxon>
        <taxon>Tissierellia</taxon>
        <taxon>Tissierellales</taxon>
        <taxon>Tepidimicrobiaceae</taxon>
        <taxon>Keratinibaculum</taxon>
    </lineage>
</organism>
<reference evidence="1 2" key="1">
    <citation type="submission" date="2019-03" db="EMBL/GenBank/DDBJ databases">
        <title>Genomic Encyclopedia of Type Strains, Phase IV (KMG-IV): sequencing the most valuable type-strain genomes for metagenomic binning, comparative biology and taxonomic classification.</title>
        <authorList>
            <person name="Goeker M."/>
        </authorList>
    </citation>
    <scope>NUCLEOTIDE SEQUENCE [LARGE SCALE GENOMIC DNA]</scope>
    <source>
        <strain evidence="1 2">DSM 26752</strain>
    </source>
</reference>
<accession>A0A4R3KWZ0</accession>
<proteinExistence type="predicted"/>
<dbReference type="Proteomes" id="UP000294567">
    <property type="component" value="Unassembled WGS sequence"/>
</dbReference>
<evidence type="ECO:0008006" key="3">
    <source>
        <dbReference type="Google" id="ProtNLM"/>
    </source>
</evidence>
<dbReference type="EMBL" id="SMAE01000005">
    <property type="protein sequence ID" value="TCS89666.1"/>
    <property type="molecule type" value="Genomic_DNA"/>
</dbReference>
<gene>
    <name evidence="1" type="ORF">EDD65_105140</name>
</gene>
<dbReference type="RefSeq" id="WP_237722316.1">
    <property type="nucleotide sequence ID" value="NZ_CP068564.1"/>
</dbReference>